<keyword evidence="1" id="KW-0805">Transcription regulation</keyword>
<dbReference type="Pfam" id="PF03472">
    <property type="entry name" value="Autoind_bind"/>
    <property type="match status" value="1"/>
</dbReference>
<name>A0A447KNX7_SEROD</name>
<dbReference type="KEGG" id="sof:NCTC11214_01457"/>
<dbReference type="PROSITE" id="PS50043">
    <property type="entry name" value="HTH_LUXR_2"/>
    <property type="match status" value="1"/>
</dbReference>
<reference evidence="5 6" key="1">
    <citation type="submission" date="2018-12" db="EMBL/GenBank/DDBJ databases">
        <authorList>
            <consortium name="Pathogen Informatics"/>
        </authorList>
    </citation>
    <scope>NUCLEOTIDE SEQUENCE [LARGE SCALE GENOMIC DNA]</scope>
    <source>
        <strain evidence="5 6">NCTC11214</strain>
    </source>
</reference>
<dbReference type="SMART" id="SM00421">
    <property type="entry name" value="HTH_LUXR"/>
    <property type="match status" value="1"/>
</dbReference>
<dbReference type="PROSITE" id="PS00622">
    <property type="entry name" value="HTH_LUXR_1"/>
    <property type="match status" value="1"/>
</dbReference>
<evidence type="ECO:0000256" key="1">
    <source>
        <dbReference type="ARBA" id="ARBA00023015"/>
    </source>
</evidence>
<keyword evidence="2" id="KW-0238">DNA-binding</keyword>
<dbReference type="CDD" id="cd06170">
    <property type="entry name" value="LuxR_C_like"/>
    <property type="match status" value="1"/>
</dbReference>
<dbReference type="GO" id="GO:0003677">
    <property type="term" value="F:DNA binding"/>
    <property type="evidence" value="ECO:0007669"/>
    <property type="project" value="UniProtKB-KW"/>
</dbReference>
<dbReference type="InterPro" id="IPR036388">
    <property type="entry name" value="WH-like_DNA-bd_sf"/>
</dbReference>
<dbReference type="GO" id="GO:0006355">
    <property type="term" value="P:regulation of DNA-templated transcription"/>
    <property type="evidence" value="ECO:0007669"/>
    <property type="project" value="InterPro"/>
</dbReference>
<keyword evidence="4" id="KW-0804">Transcription</keyword>
<keyword evidence="3" id="KW-0010">Activator</keyword>
<dbReference type="InterPro" id="IPR005143">
    <property type="entry name" value="TF_LuxR_autoind-bd_dom"/>
</dbReference>
<gene>
    <name evidence="5" type="primary">lasR_1</name>
    <name evidence="5" type="ORF">NCTC11214_01457</name>
</gene>
<dbReference type="PANTHER" id="PTHR44688:SF16">
    <property type="entry name" value="DNA-BINDING TRANSCRIPTIONAL ACTIVATOR DEVR_DOSR"/>
    <property type="match status" value="1"/>
</dbReference>
<dbReference type="InterPro" id="IPR016032">
    <property type="entry name" value="Sig_transdc_resp-reg_C-effctor"/>
</dbReference>
<dbReference type="Pfam" id="PF00196">
    <property type="entry name" value="GerE"/>
    <property type="match status" value="1"/>
</dbReference>
<protein>
    <submittedName>
        <fullName evidence="5">Transcriptional activator protein lasR</fullName>
    </submittedName>
</protein>
<accession>A0A447KNX7</accession>
<dbReference type="InterPro" id="IPR000792">
    <property type="entry name" value="Tscrpt_reg_LuxR_C"/>
</dbReference>
<evidence type="ECO:0000256" key="3">
    <source>
        <dbReference type="ARBA" id="ARBA00023159"/>
    </source>
</evidence>
<dbReference type="AlphaFoldDB" id="A0A447KNX7"/>
<dbReference type="SUPFAM" id="SSF46894">
    <property type="entry name" value="C-terminal effector domain of the bipartite response regulators"/>
    <property type="match status" value="1"/>
</dbReference>
<dbReference type="Gene3D" id="1.10.10.10">
    <property type="entry name" value="Winged helix-like DNA-binding domain superfamily/Winged helix DNA-binding domain"/>
    <property type="match status" value="1"/>
</dbReference>
<evidence type="ECO:0000313" key="6">
    <source>
        <dbReference type="Proteomes" id="UP000281391"/>
    </source>
</evidence>
<evidence type="ECO:0000256" key="2">
    <source>
        <dbReference type="ARBA" id="ARBA00023125"/>
    </source>
</evidence>
<dbReference type="RefSeq" id="WP_004956436.1">
    <property type="nucleotide sequence ID" value="NZ_JAEKCK010000009.1"/>
</dbReference>
<evidence type="ECO:0000256" key="4">
    <source>
        <dbReference type="ARBA" id="ARBA00023163"/>
    </source>
</evidence>
<dbReference type="Gene3D" id="3.30.450.80">
    <property type="entry name" value="Transcription factor LuxR-like, autoinducer-binding domain"/>
    <property type="match status" value="1"/>
</dbReference>
<organism evidence="5 6">
    <name type="scientific">Serratia odorifera</name>
    <dbReference type="NCBI Taxonomy" id="618"/>
    <lineage>
        <taxon>Bacteria</taxon>
        <taxon>Pseudomonadati</taxon>
        <taxon>Pseudomonadota</taxon>
        <taxon>Gammaproteobacteria</taxon>
        <taxon>Enterobacterales</taxon>
        <taxon>Yersiniaceae</taxon>
        <taxon>Serratia</taxon>
    </lineage>
</organism>
<dbReference type="EMBL" id="LR134117">
    <property type="protein sequence ID" value="VDZ54590.1"/>
    <property type="molecule type" value="Genomic_DNA"/>
</dbReference>
<evidence type="ECO:0000313" key="5">
    <source>
        <dbReference type="EMBL" id="VDZ54590.1"/>
    </source>
</evidence>
<dbReference type="PANTHER" id="PTHR44688">
    <property type="entry name" value="DNA-BINDING TRANSCRIPTIONAL ACTIVATOR DEVR_DOSR"/>
    <property type="match status" value="1"/>
</dbReference>
<dbReference type="PRINTS" id="PR00038">
    <property type="entry name" value="HTHLUXR"/>
</dbReference>
<dbReference type="InterPro" id="IPR036693">
    <property type="entry name" value="TF_LuxR_autoind-bd_dom_sf"/>
</dbReference>
<dbReference type="Proteomes" id="UP000281391">
    <property type="component" value="Chromosome"/>
</dbReference>
<sequence length="237" mass="27028">MNEIYNRYASFRIDNFSQLDEVLAERCQAIGFDGYLLGVTGHGRDINQAVVLTNHPPAWRETYTRLGYINTDPTVAHCLGGLFPLEWQACPITAETAPFWQEASYYGLAHGVSFPLHGVQGEQGILSLSLGRQRQRDYRELMQQRWGELYILRDILLHHCIRLLDEKNKLTATVLSPREIEVCKWFTIGKTTWEISRILNCSEANVNFHFKNIRRKFNVSSRGAAIIKAIASGSLTL</sequence>
<proteinExistence type="predicted"/>
<dbReference type="SUPFAM" id="SSF75516">
    <property type="entry name" value="Pheromone-binding domain of LuxR-like quorum-sensing transcription factors"/>
    <property type="match status" value="1"/>
</dbReference>